<dbReference type="EMBL" id="CAJPDT010000016">
    <property type="protein sequence ID" value="CAF9916230.1"/>
    <property type="molecule type" value="Genomic_DNA"/>
</dbReference>
<dbReference type="Proteomes" id="UP000664534">
    <property type="component" value="Unassembled WGS sequence"/>
</dbReference>
<keyword evidence="3" id="KW-1185">Reference proteome</keyword>
<accession>A0A8H3F2Z2</accession>
<feature type="chain" id="PRO_5034446617" evidence="1">
    <location>
        <begin position="21"/>
        <end position="324"/>
    </location>
</feature>
<name>A0A8H3F2Z2_9LECA</name>
<dbReference type="AlphaFoldDB" id="A0A8H3F2Z2"/>
<dbReference type="OrthoDB" id="5395952at2759"/>
<gene>
    <name evidence="2" type="ORF">IMSHALPRED_003015</name>
</gene>
<comment type="caution">
    <text evidence="2">The sequence shown here is derived from an EMBL/GenBank/DDBJ whole genome shotgun (WGS) entry which is preliminary data.</text>
</comment>
<sequence>MHSLSSWLIICSACTVPIQAVPTAVQINGNNATGLLILSAQTLSQNVSQAPPDFECEIYNQDQGTPLNPLAMWANAVNAMYEVSGTDMEKVWVDQTFSLSVYDVDVILTSSGDTPEAEPNLQTRFVAWTIQNVMFNVWHLRLWQNVAGLPKWRGKDVGIVRFWKKGQDVARNIVPANTTELLALSTERNMTATKSSNFAAGDLEFIYSFEGSAMNSNNIFLATLEGMVQAAEGGLGNRCAEFWVHGFSVVTFTLNSKKDPSGNPLLQYGQVRMALQKTVFHMISNRRFGEMGLIIRLDGQEIAEGGWKKWAPSAAVSGASNREQ</sequence>
<evidence type="ECO:0000313" key="3">
    <source>
        <dbReference type="Proteomes" id="UP000664534"/>
    </source>
</evidence>
<reference evidence="2" key="1">
    <citation type="submission" date="2021-03" db="EMBL/GenBank/DDBJ databases">
        <authorList>
            <person name="Tagirdzhanova G."/>
        </authorList>
    </citation>
    <scope>NUCLEOTIDE SEQUENCE</scope>
</reference>
<evidence type="ECO:0000313" key="2">
    <source>
        <dbReference type="EMBL" id="CAF9916230.1"/>
    </source>
</evidence>
<keyword evidence="1" id="KW-0732">Signal</keyword>
<evidence type="ECO:0000256" key="1">
    <source>
        <dbReference type="SAM" id="SignalP"/>
    </source>
</evidence>
<feature type="signal peptide" evidence="1">
    <location>
        <begin position="1"/>
        <end position="20"/>
    </location>
</feature>
<organism evidence="2 3">
    <name type="scientific">Imshaugia aleurites</name>
    <dbReference type="NCBI Taxonomy" id="172621"/>
    <lineage>
        <taxon>Eukaryota</taxon>
        <taxon>Fungi</taxon>
        <taxon>Dikarya</taxon>
        <taxon>Ascomycota</taxon>
        <taxon>Pezizomycotina</taxon>
        <taxon>Lecanoromycetes</taxon>
        <taxon>OSLEUM clade</taxon>
        <taxon>Lecanoromycetidae</taxon>
        <taxon>Lecanorales</taxon>
        <taxon>Lecanorineae</taxon>
        <taxon>Parmeliaceae</taxon>
        <taxon>Imshaugia</taxon>
    </lineage>
</organism>
<protein>
    <submittedName>
        <fullName evidence="2">Uncharacterized protein</fullName>
    </submittedName>
</protein>
<proteinExistence type="predicted"/>